<dbReference type="RefSeq" id="WP_177220455.1">
    <property type="nucleotide sequence ID" value="NZ_FOYI01000002.1"/>
</dbReference>
<keyword evidence="2" id="KW-1185">Reference proteome</keyword>
<protein>
    <submittedName>
        <fullName evidence="1">Uncharacterized protein</fullName>
    </submittedName>
</protein>
<evidence type="ECO:0000313" key="2">
    <source>
        <dbReference type="Proteomes" id="UP000199302"/>
    </source>
</evidence>
<dbReference type="EMBL" id="FOYI01000002">
    <property type="protein sequence ID" value="SFR02253.1"/>
    <property type="molecule type" value="Genomic_DNA"/>
</dbReference>
<accession>A0A1I6D9X7</accession>
<dbReference type="PROSITE" id="PS51257">
    <property type="entry name" value="PROKAR_LIPOPROTEIN"/>
    <property type="match status" value="1"/>
</dbReference>
<organism evidence="1 2">
    <name type="scientific">Poseidonocella sedimentorum</name>
    <dbReference type="NCBI Taxonomy" id="871652"/>
    <lineage>
        <taxon>Bacteria</taxon>
        <taxon>Pseudomonadati</taxon>
        <taxon>Pseudomonadota</taxon>
        <taxon>Alphaproteobacteria</taxon>
        <taxon>Rhodobacterales</taxon>
        <taxon>Roseobacteraceae</taxon>
        <taxon>Poseidonocella</taxon>
    </lineage>
</organism>
<evidence type="ECO:0000313" key="1">
    <source>
        <dbReference type="EMBL" id="SFR02253.1"/>
    </source>
</evidence>
<gene>
    <name evidence="1" type="ORF">SAMN04515673_102485</name>
</gene>
<dbReference type="Proteomes" id="UP000199302">
    <property type="component" value="Unassembled WGS sequence"/>
</dbReference>
<dbReference type="AlphaFoldDB" id="A0A1I6D9X7"/>
<reference evidence="1 2" key="1">
    <citation type="submission" date="2016-10" db="EMBL/GenBank/DDBJ databases">
        <authorList>
            <person name="de Groot N.N."/>
        </authorList>
    </citation>
    <scope>NUCLEOTIDE SEQUENCE [LARGE SCALE GENOMIC DNA]</scope>
    <source>
        <strain evidence="2">KMM 9023,NRIC 0796,JCM 17311,KCTC 23692</strain>
    </source>
</reference>
<name>A0A1I6D9X7_9RHOB</name>
<sequence>MKLVFALGIAALIAGCGADGAPVRPEVSAQTTVGVNSKSGVFSRNSVGIEVNL</sequence>
<proteinExistence type="predicted"/>
<dbReference type="STRING" id="871652.SAMN04515673_102485"/>